<name>A0A1Z3U753_BREVE</name>
<dbReference type="GO" id="GO:0005524">
    <property type="term" value="F:ATP binding"/>
    <property type="evidence" value="ECO:0007669"/>
    <property type="project" value="InterPro"/>
</dbReference>
<dbReference type="InterPro" id="IPR008866">
    <property type="entry name" value="Phage_lambda_GpA-like"/>
</dbReference>
<dbReference type="InterPro" id="IPR046454">
    <property type="entry name" value="GpA_endonuclease"/>
</dbReference>
<gene>
    <name evidence="4" type="ORF">CEP68_06215</name>
</gene>
<sequence length="675" mass="75684">MSVPDWADEYRRHAKQAGNSRGKWRTKQVEIARGPMLAVTEPGVEIVTAMVATQLLKTSLLENSFGYFAHLDPCPILMVQPKEEAAEQFSKERIGPLIQATPVLRALVGDSRTRRSDSTLVYKGFPGGYLALVGAGSPTNLASRPIRLVLYDEVDKYLPLKEGDPITIGDERLATAGTRGLSIRVCSPTYSGESRIERSYEGSDQRRASVECPHCAHRQFLDWSSVQWPKTEAPGLPREHQTHKAQIFCQGCGVGWTEAERLGALQTIRWHQTRPFVCCGERQDPREAYARATKECPTDPVEQVWDWWAADRYAVYRAKCWTCGTWGVDNSHAGFQAGKLYSPWPRDRPAKIAAKWIEAQGDEDLLQTWWNTQQGLPYRRNAGKAVQAEVLAARRETWAEGEVPDGVAILTAGIDTQDDRIEIEVVGWGRDLESWSIDYEVIPGSFRDPHTQHLLDEYLKRRFRRADGRAFTIAAACHDSGGHHTEAVYRFSIDRLARQIWAIKGASDRPGQRSPIWPAKRPTAKNKEKFRPYIIGTQAAKDLVSSQLQVETPGPGYMHYPHDRDIGWFHQITAERIGVKVIGGRKIRYWEPIPGRANEGLDCRVYAYAALAGWMAKGGKLNALVAQIANLPPPEPQPVTDDDDDGSTSSAAAPERRRRAAPQRRVVKSSYMTRG</sequence>
<proteinExistence type="inferred from homology"/>
<dbReference type="InterPro" id="IPR046453">
    <property type="entry name" value="GpA_ATPase"/>
</dbReference>
<dbReference type="AlphaFoldDB" id="A0A1Z3U753"/>
<protein>
    <submittedName>
        <fullName evidence="4">Terminase</fullName>
    </submittedName>
</protein>
<dbReference type="Proteomes" id="UP000197050">
    <property type="component" value="Chromosome"/>
</dbReference>
<feature type="compositionally biased region" description="Basic residues" evidence="1">
    <location>
        <begin position="656"/>
        <end position="667"/>
    </location>
</feature>
<evidence type="ECO:0000256" key="1">
    <source>
        <dbReference type="SAM" id="MobiDB-lite"/>
    </source>
</evidence>
<dbReference type="EMBL" id="CP022048">
    <property type="protein sequence ID" value="ASE39126.1"/>
    <property type="molecule type" value="Genomic_DNA"/>
</dbReference>
<feature type="domain" description="Phage terminase large subunit GpA ATPase" evidence="2">
    <location>
        <begin position="20"/>
        <end position="270"/>
    </location>
</feature>
<organism evidence="4 5">
    <name type="scientific">Brevundimonas vesicularis</name>
    <name type="common">Pseudomonas vesicularis</name>
    <dbReference type="NCBI Taxonomy" id="41276"/>
    <lineage>
        <taxon>Bacteria</taxon>
        <taxon>Pseudomonadati</taxon>
        <taxon>Pseudomonadota</taxon>
        <taxon>Alphaproteobacteria</taxon>
        <taxon>Caulobacterales</taxon>
        <taxon>Caulobacteraceae</taxon>
        <taxon>Brevundimonas</taxon>
    </lineage>
</organism>
<reference evidence="5" key="1">
    <citation type="submission" date="2017-06" db="EMBL/GenBank/DDBJ databases">
        <title>FDA dAtabase for Regulatory Grade micrObial Sequences (FDA-ARGOS): Supporting development and validation of Infectious Disease Dx tests.</title>
        <authorList>
            <person name="Minogue T."/>
            <person name="Wolcott M."/>
            <person name="Wasieloski L."/>
            <person name="Aguilar W."/>
            <person name="Moore D."/>
            <person name="Tallon L."/>
            <person name="Sadzewicz L."/>
            <person name="Sengamalay N."/>
            <person name="Ott S."/>
            <person name="Godinez A."/>
            <person name="Nagaraj S."/>
            <person name="Nadendla S."/>
            <person name="Geyer C."/>
            <person name="Sichtig H."/>
        </authorList>
    </citation>
    <scope>NUCLEOTIDE SEQUENCE [LARGE SCALE GENOMIC DNA]</scope>
    <source>
        <strain evidence="5">FDAARGOS_289</strain>
    </source>
</reference>
<evidence type="ECO:0000313" key="5">
    <source>
        <dbReference type="Proteomes" id="UP000197050"/>
    </source>
</evidence>
<feature type="region of interest" description="Disordered" evidence="1">
    <location>
        <begin position="631"/>
        <end position="675"/>
    </location>
</feature>
<dbReference type="KEGG" id="bvc:CEP68_06215"/>
<dbReference type="GO" id="GO:0016887">
    <property type="term" value="F:ATP hydrolysis activity"/>
    <property type="evidence" value="ECO:0007669"/>
    <property type="project" value="InterPro"/>
</dbReference>
<feature type="domain" description="Terminase large subunit GpA endonuclease" evidence="3">
    <location>
        <begin position="332"/>
        <end position="611"/>
    </location>
</feature>
<evidence type="ECO:0000259" key="2">
    <source>
        <dbReference type="Pfam" id="PF05876"/>
    </source>
</evidence>
<dbReference type="Pfam" id="PF05876">
    <property type="entry name" value="GpA_ATPase"/>
    <property type="match status" value="1"/>
</dbReference>
<dbReference type="PANTHER" id="PTHR34413">
    <property type="entry name" value="PROPHAGE TAIL FIBER ASSEMBLY PROTEIN HOMOLOG TFAE-RELATED-RELATED"/>
    <property type="match status" value="1"/>
</dbReference>
<dbReference type="HAMAP" id="MF_04144">
    <property type="entry name" value="TERL_LAMBDA"/>
    <property type="match status" value="1"/>
</dbReference>
<dbReference type="GO" id="GO:0004519">
    <property type="term" value="F:endonuclease activity"/>
    <property type="evidence" value="ECO:0007669"/>
    <property type="project" value="InterPro"/>
</dbReference>
<dbReference type="PANTHER" id="PTHR34413:SF2">
    <property type="entry name" value="PROPHAGE TAIL FIBER ASSEMBLY PROTEIN HOMOLOG TFAE-RELATED"/>
    <property type="match status" value="1"/>
</dbReference>
<evidence type="ECO:0000313" key="4">
    <source>
        <dbReference type="EMBL" id="ASE39126.1"/>
    </source>
</evidence>
<evidence type="ECO:0000259" key="3">
    <source>
        <dbReference type="Pfam" id="PF20454"/>
    </source>
</evidence>
<dbReference type="InterPro" id="IPR051220">
    <property type="entry name" value="TFA_Chaperone"/>
</dbReference>
<dbReference type="Pfam" id="PF20454">
    <property type="entry name" value="GpA_nuclease"/>
    <property type="match status" value="1"/>
</dbReference>
<accession>A0A1Z3U753</accession>